<dbReference type="Gene3D" id="1.20.1250.20">
    <property type="entry name" value="MFS general substrate transporter like domains"/>
    <property type="match status" value="1"/>
</dbReference>
<feature type="transmembrane region" description="Helical" evidence="8">
    <location>
        <begin position="207"/>
        <end position="230"/>
    </location>
</feature>
<dbReference type="SUPFAM" id="SSF103473">
    <property type="entry name" value="MFS general substrate transporter"/>
    <property type="match status" value="1"/>
</dbReference>
<dbReference type="GO" id="GO:0022857">
    <property type="term" value="F:transmembrane transporter activity"/>
    <property type="evidence" value="ECO:0007669"/>
    <property type="project" value="InterPro"/>
</dbReference>
<evidence type="ECO:0000313" key="11">
    <source>
        <dbReference type="Proteomes" id="UP000325081"/>
    </source>
</evidence>
<evidence type="ECO:0000256" key="1">
    <source>
        <dbReference type="ARBA" id="ARBA00004141"/>
    </source>
</evidence>
<dbReference type="InterPro" id="IPR036259">
    <property type="entry name" value="MFS_trans_sf"/>
</dbReference>
<dbReference type="EMBL" id="BKCP01008237">
    <property type="protein sequence ID" value="GER48296.1"/>
    <property type="molecule type" value="Genomic_DNA"/>
</dbReference>
<feature type="transmembrane region" description="Helical" evidence="8">
    <location>
        <begin position="386"/>
        <end position="403"/>
    </location>
</feature>
<evidence type="ECO:0000259" key="9">
    <source>
        <dbReference type="PROSITE" id="PS50850"/>
    </source>
</evidence>
<feature type="transmembrane region" description="Helical" evidence="8">
    <location>
        <begin position="149"/>
        <end position="167"/>
    </location>
</feature>
<keyword evidence="3 8" id="KW-0812">Transmembrane</keyword>
<dbReference type="GO" id="GO:0016020">
    <property type="term" value="C:membrane"/>
    <property type="evidence" value="ECO:0007669"/>
    <property type="project" value="UniProtKB-SubCell"/>
</dbReference>
<accession>A0A5A7QTK6</accession>
<feature type="transmembrane region" description="Helical" evidence="8">
    <location>
        <begin position="409"/>
        <end position="431"/>
    </location>
</feature>
<evidence type="ECO:0000313" key="10">
    <source>
        <dbReference type="EMBL" id="GER48296.1"/>
    </source>
</evidence>
<keyword evidence="11" id="KW-1185">Reference proteome</keyword>
<feature type="transmembrane region" description="Helical" evidence="8">
    <location>
        <begin position="469"/>
        <end position="488"/>
    </location>
</feature>
<keyword evidence="5 8" id="KW-0472">Membrane</keyword>
<comment type="similarity">
    <text evidence="6">Belongs to the major facilitator superfamily. Phosphate:H(+) symporter (TC 2.A.1.9) family.</text>
</comment>
<proteinExistence type="inferred from homology"/>
<comment type="caution">
    <text evidence="10">The sequence shown here is derived from an EMBL/GenBank/DDBJ whole genome shotgun (WGS) entry which is preliminary data.</text>
</comment>
<name>A0A5A7QTK6_STRAF</name>
<evidence type="ECO:0000256" key="6">
    <source>
        <dbReference type="ARBA" id="ARBA00044504"/>
    </source>
</evidence>
<feature type="transmembrane region" description="Helical" evidence="8">
    <location>
        <begin position="443"/>
        <end position="463"/>
    </location>
</feature>
<dbReference type="Pfam" id="PF00083">
    <property type="entry name" value="Sugar_tr"/>
    <property type="match status" value="1"/>
</dbReference>
<evidence type="ECO:0000256" key="7">
    <source>
        <dbReference type="ARBA" id="ARBA00049011"/>
    </source>
</evidence>
<keyword evidence="2" id="KW-0813">Transport</keyword>
<feature type="domain" description="Major facilitator superfamily (MFS) profile" evidence="9">
    <location>
        <begin position="50"/>
        <end position="493"/>
    </location>
</feature>
<evidence type="ECO:0000256" key="3">
    <source>
        <dbReference type="ARBA" id="ARBA00022692"/>
    </source>
</evidence>
<dbReference type="PROSITE" id="PS50850">
    <property type="entry name" value="MFS"/>
    <property type="match status" value="1"/>
</dbReference>
<comment type="catalytic activity">
    <reaction evidence="7">
        <text>phosphate(in) + H(+)(in) = phosphate(out) + H(+)(out)</text>
        <dbReference type="Rhea" id="RHEA:29939"/>
        <dbReference type="ChEBI" id="CHEBI:15378"/>
        <dbReference type="ChEBI" id="CHEBI:43474"/>
    </reaction>
    <physiologicalReaction direction="right-to-left" evidence="7">
        <dbReference type="Rhea" id="RHEA:29941"/>
    </physiologicalReaction>
</comment>
<keyword evidence="4 8" id="KW-1133">Transmembrane helix</keyword>
<dbReference type="InterPro" id="IPR005829">
    <property type="entry name" value="Sugar_transporter_CS"/>
</dbReference>
<comment type="subcellular location">
    <subcellularLocation>
        <location evidence="1">Membrane</location>
        <topology evidence="1">Multi-pass membrane protein</topology>
    </subcellularLocation>
</comment>
<protein>
    <submittedName>
        <fullName evidence="10">Organic cation transporter</fullName>
    </submittedName>
</protein>
<feature type="transmembrane region" description="Helical" evidence="8">
    <location>
        <begin position="173"/>
        <end position="195"/>
    </location>
</feature>
<evidence type="ECO:0000256" key="5">
    <source>
        <dbReference type="ARBA" id="ARBA00023136"/>
    </source>
</evidence>
<reference evidence="11" key="1">
    <citation type="journal article" date="2019" name="Curr. Biol.">
        <title>Genome Sequence of Striga asiatica Provides Insight into the Evolution of Plant Parasitism.</title>
        <authorList>
            <person name="Yoshida S."/>
            <person name="Kim S."/>
            <person name="Wafula E.K."/>
            <person name="Tanskanen J."/>
            <person name="Kim Y.M."/>
            <person name="Honaas L."/>
            <person name="Yang Z."/>
            <person name="Spallek T."/>
            <person name="Conn C.E."/>
            <person name="Ichihashi Y."/>
            <person name="Cheong K."/>
            <person name="Cui S."/>
            <person name="Der J.P."/>
            <person name="Gundlach H."/>
            <person name="Jiao Y."/>
            <person name="Hori C."/>
            <person name="Ishida J.K."/>
            <person name="Kasahara H."/>
            <person name="Kiba T."/>
            <person name="Kim M.S."/>
            <person name="Koo N."/>
            <person name="Laohavisit A."/>
            <person name="Lee Y.H."/>
            <person name="Lumba S."/>
            <person name="McCourt P."/>
            <person name="Mortimer J.C."/>
            <person name="Mutuku J.M."/>
            <person name="Nomura T."/>
            <person name="Sasaki-Sekimoto Y."/>
            <person name="Seto Y."/>
            <person name="Wang Y."/>
            <person name="Wakatake T."/>
            <person name="Sakakibara H."/>
            <person name="Demura T."/>
            <person name="Yamaguchi S."/>
            <person name="Yoneyama K."/>
            <person name="Manabe R.I."/>
            <person name="Nelson D.C."/>
            <person name="Schulman A.H."/>
            <person name="Timko M.P."/>
            <person name="dePamphilis C.W."/>
            <person name="Choi D."/>
            <person name="Shirasu K."/>
        </authorList>
    </citation>
    <scope>NUCLEOTIDE SEQUENCE [LARGE SCALE GENOMIC DNA]</scope>
    <source>
        <strain evidence="11">cv. UVA1</strain>
    </source>
</reference>
<evidence type="ECO:0000256" key="4">
    <source>
        <dbReference type="ARBA" id="ARBA00022989"/>
    </source>
</evidence>
<dbReference type="Proteomes" id="UP000325081">
    <property type="component" value="Unassembled WGS sequence"/>
</dbReference>
<dbReference type="AlphaFoldDB" id="A0A5A7QTK6"/>
<organism evidence="10 11">
    <name type="scientific">Striga asiatica</name>
    <name type="common">Asiatic witchweed</name>
    <name type="synonym">Buchnera asiatica</name>
    <dbReference type="NCBI Taxonomy" id="4170"/>
    <lineage>
        <taxon>Eukaryota</taxon>
        <taxon>Viridiplantae</taxon>
        <taxon>Streptophyta</taxon>
        <taxon>Embryophyta</taxon>
        <taxon>Tracheophyta</taxon>
        <taxon>Spermatophyta</taxon>
        <taxon>Magnoliopsida</taxon>
        <taxon>eudicotyledons</taxon>
        <taxon>Gunneridae</taxon>
        <taxon>Pentapetalae</taxon>
        <taxon>asterids</taxon>
        <taxon>lamiids</taxon>
        <taxon>Lamiales</taxon>
        <taxon>Orobanchaceae</taxon>
        <taxon>Buchnereae</taxon>
        <taxon>Striga</taxon>
    </lineage>
</organism>
<dbReference type="InterPro" id="IPR005828">
    <property type="entry name" value="MFS_sugar_transport-like"/>
</dbReference>
<dbReference type="OrthoDB" id="3936150at2759"/>
<evidence type="ECO:0000256" key="2">
    <source>
        <dbReference type="ARBA" id="ARBA00022448"/>
    </source>
</evidence>
<dbReference type="PROSITE" id="PS00217">
    <property type="entry name" value="SUGAR_TRANSPORT_2"/>
    <property type="match status" value="1"/>
</dbReference>
<gene>
    <name evidence="10" type="ORF">STAS_25457</name>
</gene>
<evidence type="ECO:0000256" key="8">
    <source>
        <dbReference type="SAM" id="Phobius"/>
    </source>
</evidence>
<feature type="transmembrane region" description="Helical" evidence="8">
    <location>
        <begin position="324"/>
        <end position="341"/>
    </location>
</feature>
<dbReference type="PANTHER" id="PTHR24064">
    <property type="entry name" value="SOLUTE CARRIER FAMILY 22 MEMBER"/>
    <property type="match status" value="1"/>
</dbReference>
<dbReference type="PROSITE" id="PS00216">
    <property type="entry name" value="SUGAR_TRANSPORT_1"/>
    <property type="match status" value="1"/>
</dbReference>
<dbReference type="InterPro" id="IPR020846">
    <property type="entry name" value="MFS_dom"/>
</dbReference>
<sequence length="511" mass="54954">MVVESQSDLRSPLFGPEDEARWKPEPVERLCIDEMLTRHCGEFGPWQLKHFLLTSMAWALEAFHTMVVIFADREPAWRSSVAGVRSLCGLEPGSWEWVDGPGSSTVSEFGLICSEKYKVGLVQALFFAGCMIGAGVFGHLSDSKLGRKGSLSVVCLLNAIFGCLTALSPNYAVYAVLRLLTGFSTGGVGLCSFVLSTEPVGPTKRGLAGMSTFYFFSGGIAALAGIAAFFTASWRTLYVATSLPSLAFLLTVLPFVSESPRWCLIRGKIVQATNIMRSIARDNGRPMPDNVALALDEDKNGNSGSEKTGSLIDVVRSRVTRTRLFLAVSINFFCSVVYYGLSLNVVNLGTNLNLNVFLNSVAEMPAYLLTALLLDRFGRKPLSVGTQWFSGAFCVIGFCLKGYGVWKTVRMVCGILGIFGMAATYNLLFIYTVELFPTVVRNAALGSATQAAQMGAILAPLIVVLGERVPFVVFGACGIAGGALALLLPETLNRPLYDTMAGMVEGESCVA</sequence>
<feature type="transmembrane region" description="Helical" evidence="8">
    <location>
        <begin position="119"/>
        <end position="137"/>
    </location>
</feature>